<evidence type="ECO:0000256" key="2">
    <source>
        <dbReference type="ARBA" id="ARBA00022705"/>
    </source>
</evidence>
<comment type="function">
    <text evidence="5">Involved in regulation of DNA replication.</text>
</comment>
<proteinExistence type="inferred from homology"/>
<feature type="domain" description="AAA+ ATPase" evidence="6">
    <location>
        <begin position="52"/>
        <end position="204"/>
    </location>
</feature>
<dbReference type="InterPro" id="IPR050311">
    <property type="entry name" value="ORC1/CDC6"/>
</dbReference>
<gene>
    <name evidence="8" type="ORF">ACFQE6_06215</name>
</gene>
<evidence type="ECO:0000259" key="7">
    <source>
        <dbReference type="SMART" id="SM01074"/>
    </source>
</evidence>
<dbReference type="InterPro" id="IPR036390">
    <property type="entry name" value="WH_DNA-bd_sf"/>
</dbReference>
<dbReference type="InterPro" id="IPR041664">
    <property type="entry name" value="AAA_16"/>
</dbReference>
<dbReference type="Proteomes" id="UP001596383">
    <property type="component" value="Unassembled WGS sequence"/>
</dbReference>
<dbReference type="GO" id="GO:0006260">
    <property type="term" value="P:DNA replication"/>
    <property type="evidence" value="ECO:0007669"/>
    <property type="project" value="UniProtKB-UniRule"/>
</dbReference>
<protein>
    <recommendedName>
        <fullName evidence="5">ORC1-type DNA replication protein</fullName>
    </recommendedName>
</protein>
<dbReference type="Gene3D" id="1.10.8.60">
    <property type="match status" value="1"/>
</dbReference>
<feature type="binding site" evidence="5">
    <location>
        <position position="208"/>
    </location>
    <ligand>
        <name>ATP</name>
        <dbReference type="ChEBI" id="CHEBI:30616"/>
    </ligand>
</feature>
<dbReference type="InterPro" id="IPR003593">
    <property type="entry name" value="AAA+_ATPase"/>
</dbReference>
<organism evidence="8 9">
    <name type="scientific">Natrinema soli</name>
    <dbReference type="NCBI Taxonomy" id="1930624"/>
    <lineage>
        <taxon>Archaea</taxon>
        <taxon>Methanobacteriati</taxon>
        <taxon>Methanobacteriota</taxon>
        <taxon>Stenosarchaea group</taxon>
        <taxon>Halobacteria</taxon>
        <taxon>Halobacteriales</taxon>
        <taxon>Natrialbaceae</taxon>
        <taxon>Natrinema</taxon>
    </lineage>
</organism>
<keyword evidence="4 5" id="KW-0067">ATP-binding</keyword>
<dbReference type="InterPro" id="IPR036388">
    <property type="entry name" value="WH-like_DNA-bd_sf"/>
</dbReference>
<feature type="binding site" evidence="5">
    <location>
        <position position="220"/>
    </location>
    <ligand>
        <name>ATP</name>
        <dbReference type="ChEBI" id="CHEBI:30616"/>
    </ligand>
</feature>
<dbReference type="Gene3D" id="3.40.50.300">
    <property type="entry name" value="P-loop containing nucleotide triphosphate hydrolases"/>
    <property type="match status" value="1"/>
</dbReference>
<dbReference type="Pfam" id="PF13191">
    <property type="entry name" value="AAA_16"/>
    <property type="match status" value="1"/>
</dbReference>
<dbReference type="GO" id="GO:0005524">
    <property type="term" value="F:ATP binding"/>
    <property type="evidence" value="ECO:0007669"/>
    <property type="project" value="UniProtKB-UniRule"/>
</dbReference>
<dbReference type="NCBIfam" id="TIGR02928">
    <property type="entry name" value="orc1/cdc6 family replication initiation protein"/>
    <property type="match status" value="1"/>
</dbReference>
<dbReference type="Pfam" id="PF22703">
    <property type="entry name" value="Cdc6_lid"/>
    <property type="match status" value="1"/>
</dbReference>
<feature type="domain" description="Cdc6 C-terminal" evidence="7">
    <location>
        <begin position="300"/>
        <end position="385"/>
    </location>
</feature>
<dbReference type="FunFam" id="1.10.8.60:FF:000073">
    <property type="entry name" value="ORC1-type DNA replication protein"/>
    <property type="match status" value="1"/>
</dbReference>
<dbReference type="EMBL" id="JBHSWV010000095">
    <property type="protein sequence ID" value="MFC6764641.1"/>
    <property type="molecule type" value="Genomic_DNA"/>
</dbReference>
<dbReference type="InterPro" id="IPR014277">
    <property type="entry name" value="Orc1/Cdc6_arc"/>
</dbReference>
<dbReference type="PANTHER" id="PTHR10763">
    <property type="entry name" value="CELL DIVISION CONTROL PROTEIN 6-RELATED"/>
    <property type="match status" value="1"/>
</dbReference>
<dbReference type="InterPro" id="IPR027417">
    <property type="entry name" value="P-loop_NTPase"/>
</dbReference>
<evidence type="ECO:0000313" key="8">
    <source>
        <dbReference type="EMBL" id="MFC6764641.1"/>
    </source>
</evidence>
<evidence type="ECO:0000259" key="6">
    <source>
        <dbReference type="SMART" id="SM00382"/>
    </source>
</evidence>
<accession>A0ABD5SHH8</accession>
<dbReference type="PANTHER" id="PTHR10763:SF22">
    <property type="entry name" value="ORC1-TYPE DNA REPLICATION PROTEIN"/>
    <property type="match status" value="1"/>
</dbReference>
<comment type="similarity">
    <text evidence="1 5">Belongs to the CDC6/cdc18 family.</text>
</comment>
<dbReference type="AlphaFoldDB" id="A0ABD5SHH8"/>
<keyword evidence="3 5" id="KW-0547">Nucleotide-binding</keyword>
<dbReference type="Gene3D" id="1.10.10.10">
    <property type="entry name" value="Winged helix-like DNA-binding domain superfamily/Winged helix DNA-binding domain"/>
    <property type="match status" value="1"/>
</dbReference>
<dbReference type="Pfam" id="PF09079">
    <property type="entry name" value="WHD_Cdc6"/>
    <property type="match status" value="1"/>
</dbReference>
<dbReference type="InterPro" id="IPR015163">
    <property type="entry name" value="Cdc6_C"/>
</dbReference>
<evidence type="ECO:0000256" key="5">
    <source>
        <dbReference type="HAMAP-Rule" id="MF_01407"/>
    </source>
</evidence>
<keyword evidence="2 5" id="KW-0235">DNA replication</keyword>
<evidence type="ECO:0000256" key="3">
    <source>
        <dbReference type="ARBA" id="ARBA00022741"/>
    </source>
</evidence>
<dbReference type="HAMAP" id="MF_01407">
    <property type="entry name" value="ORC1_type_DNA_replic_protein"/>
    <property type="match status" value="1"/>
</dbReference>
<dbReference type="RefSeq" id="WP_273737703.1">
    <property type="nucleotide sequence ID" value="NZ_JAQIVI010000095.1"/>
</dbReference>
<dbReference type="SMART" id="SM00382">
    <property type="entry name" value="AAA"/>
    <property type="match status" value="1"/>
</dbReference>
<reference evidence="8 9" key="1">
    <citation type="journal article" date="2019" name="Int. J. Syst. Evol. Microbiol.">
        <title>The Global Catalogue of Microorganisms (GCM) 10K type strain sequencing project: providing services to taxonomists for standard genome sequencing and annotation.</title>
        <authorList>
            <consortium name="The Broad Institute Genomics Platform"/>
            <consortium name="The Broad Institute Genome Sequencing Center for Infectious Disease"/>
            <person name="Wu L."/>
            <person name="Ma J."/>
        </authorList>
    </citation>
    <scope>NUCLEOTIDE SEQUENCE [LARGE SCALE GENOMIC DNA]</scope>
    <source>
        <strain evidence="8 9">LMG 29247</strain>
    </source>
</reference>
<comment type="caution">
    <text evidence="8">The sequence shown here is derived from an EMBL/GenBank/DDBJ whole genome shotgun (WGS) entry which is preliminary data.</text>
</comment>
<evidence type="ECO:0000256" key="1">
    <source>
        <dbReference type="ARBA" id="ARBA00006184"/>
    </source>
</evidence>
<sequence length="396" mass="44018">MPTSDDPFADVTNLFTNRDALTIDYQPDNVVERDDEISKLANALNAVRNGWSPDNIFIYGKTGVGKTVVTRHVLSKLQQHVDITTIRVTCNSQSSYQTAIKTVNNLRQGTDRPPLPMTGHATQAIFDALYGELNDRGDPAIIVLDEVDSLGSDDKLLYELPRAKDNDHLDDDVTLGVIGISNDFTYRRNLSPKVKDSLAEKEIHFQPYSASELQAILQSRADVGVTDDVLDDGVIPLCAAYSSQEHGSARQAIELLREAVDLASQRGHMTVSEEEVRDARGLVEKNQIRDAIGSLTDHGLFALIALSYETEDSTGVRGKTIYGQYRRLSEMNGRDPLSYDRLRDQLDELSLGGFAEKTVQNKGEAGGRYNEYQCQYPYDVVVDAVSDHRDWAVFDI</sequence>
<feature type="binding site" evidence="5">
    <location>
        <begin position="64"/>
        <end position="68"/>
    </location>
    <ligand>
        <name>ATP</name>
        <dbReference type="ChEBI" id="CHEBI:30616"/>
    </ligand>
</feature>
<evidence type="ECO:0000313" key="9">
    <source>
        <dbReference type="Proteomes" id="UP001596383"/>
    </source>
</evidence>
<keyword evidence="9" id="KW-1185">Reference proteome</keyword>
<name>A0ABD5SHH8_9EURY</name>
<dbReference type="SUPFAM" id="SSF46785">
    <property type="entry name" value="Winged helix' DNA-binding domain"/>
    <property type="match status" value="1"/>
</dbReference>
<dbReference type="SUPFAM" id="SSF52540">
    <property type="entry name" value="P-loop containing nucleoside triphosphate hydrolases"/>
    <property type="match status" value="1"/>
</dbReference>
<dbReference type="SMART" id="SM01074">
    <property type="entry name" value="Cdc6_C"/>
    <property type="match status" value="1"/>
</dbReference>
<evidence type="ECO:0000256" key="4">
    <source>
        <dbReference type="ARBA" id="ARBA00022840"/>
    </source>
</evidence>
<dbReference type="InterPro" id="IPR055237">
    <property type="entry name" value="Cdc6_lid"/>
</dbReference>